<evidence type="ECO:0000256" key="1">
    <source>
        <dbReference type="SAM" id="MobiDB-lite"/>
    </source>
</evidence>
<dbReference type="Proteomes" id="UP000192257">
    <property type="component" value="Unassembled WGS sequence"/>
</dbReference>
<dbReference type="PROSITE" id="PS50181">
    <property type="entry name" value="FBOX"/>
    <property type="match status" value="1"/>
</dbReference>
<dbReference type="InterPro" id="IPR036047">
    <property type="entry name" value="F-box-like_dom_sf"/>
</dbReference>
<organism evidence="3 4">
    <name type="scientific">Trypanosoma theileri</name>
    <dbReference type="NCBI Taxonomy" id="67003"/>
    <lineage>
        <taxon>Eukaryota</taxon>
        <taxon>Discoba</taxon>
        <taxon>Euglenozoa</taxon>
        <taxon>Kinetoplastea</taxon>
        <taxon>Metakinetoplastina</taxon>
        <taxon>Trypanosomatida</taxon>
        <taxon>Trypanosomatidae</taxon>
        <taxon>Trypanosoma</taxon>
    </lineage>
</organism>
<dbReference type="AlphaFoldDB" id="A0A1X0P0W8"/>
<evidence type="ECO:0000313" key="3">
    <source>
        <dbReference type="EMBL" id="ORC90576.1"/>
    </source>
</evidence>
<feature type="region of interest" description="Disordered" evidence="1">
    <location>
        <begin position="202"/>
        <end position="222"/>
    </location>
</feature>
<protein>
    <recommendedName>
        <fullName evidence="2">F-box domain-containing protein</fullName>
    </recommendedName>
</protein>
<sequence>MSWAEKARGSHSDHRSIESNELIYGINTLPKIEEVDEQTQKQLNGNCSSVMLRGLPGDTWDIITSFLNFRDVQLVSSTCRTLWHLLHRRDNIWRSQIEYFHQDMQDLRGDGRLLCTEFLIPSSCSMYERMKMERRLYALDAQRDWQFREYEKNCGSEGIFSSLLTLDEELENNNYGWGEEEVTPLLQIRVLRPLLLTCDTNDPNMNPSVDSGSRKSGNNSGPAIRSPSEYLTLCDNINHGDFTGALLGVQDCTEEEDELFLFAILQTLRRAKQRPPPRYLPNETRTSHHQILRYFGGKLLSICRYEAEQLLLSVLHMRGVLDDFVLYSNPHTLGSLSALKTTRYFIAPELCRRGRVGLIVVDPVRILVVVRKDRGTCDDPRWDEEYTAATLEGGATHGSGMNPQNLRRF</sequence>
<dbReference type="VEuPathDB" id="TriTrypDB:TM35_000083740"/>
<gene>
    <name evidence="3" type="ORF">TM35_000083740</name>
</gene>
<accession>A0A1X0P0W8</accession>
<reference evidence="3 4" key="1">
    <citation type="submission" date="2017-03" db="EMBL/GenBank/DDBJ databases">
        <title>An alternative strategy for trypanosome survival in the mammalian bloodstream revealed through genome and transcriptome analysis of the ubiquitous bovine parasite Trypanosoma (Megatrypanum) theileri.</title>
        <authorList>
            <person name="Kelly S."/>
            <person name="Ivens A."/>
            <person name="Mott A."/>
            <person name="O'Neill E."/>
            <person name="Emms D."/>
            <person name="Macleod O."/>
            <person name="Voorheis P."/>
            <person name="Matthews J."/>
            <person name="Matthews K."/>
            <person name="Carrington M."/>
        </authorList>
    </citation>
    <scope>NUCLEOTIDE SEQUENCE [LARGE SCALE GENOMIC DNA]</scope>
    <source>
        <strain evidence="3">Edinburgh</strain>
    </source>
</reference>
<dbReference type="InterPro" id="IPR001810">
    <property type="entry name" value="F-box_dom"/>
</dbReference>
<dbReference type="GeneID" id="39984019"/>
<comment type="caution">
    <text evidence="3">The sequence shown here is derived from an EMBL/GenBank/DDBJ whole genome shotgun (WGS) entry which is preliminary data.</text>
</comment>
<feature type="compositionally biased region" description="Polar residues" evidence="1">
    <location>
        <begin position="202"/>
        <end position="221"/>
    </location>
</feature>
<evidence type="ECO:0000259" key="2">
    <source>
        <dbReference type="PROSITE" id="PS50181"/>
    </source>
</evidence>
<evidence type="ECO:0000313" key="4">
    <source>
        <dbReference type="Proteomes" id="UP000192257"/>
    </source>
</evidence>
<feature type="domain" description="F-box" evidence="2">
    <location>
        <begin position="49"/>
        <end position="96"/>
    </location>
</feature>
<name>A0A1X0P0W8_9TRYP</name>
<dbReference type="EMBL" id="NBCO01000008">
    <property type="protein sequence ID" value="ORC90576.1"/>
    <property type="molecule type" value="Genomic_DNA"/>
</dbReference>
<dbReference type="RefSeq" id="XP_028884642.1">
    <property type="nucleotide sequence ID" value="XM_029024239.1"/>
</dbReference>
<dbReference type="OrthoDB" id="272823at2759"/>
<proteinExistence type="predicted"/>
<dbReference type="SUPFAM" id="SSF81383">
    <property type="entry name" value="F-box domain"/>
    <property type="match status" value="1"/>
</dbReference>
<keyword evidence="4" id="KW-1185">Reference proteome</keyword>